<proteinExistence type="predicted"/>
<feature type="compositionally biased region" description="Gly residues" evidence="1">
    <location>
        <begin position="30"/>
        <end position="49"/>
    </location>
</feature>
<feature type="compositionally biased region" description="Gly residues" evidence="1">
    <location>
        <begin position="146"/>
        <end position="158"/>
    </location>
</feature>
<dbReference type="GO" id="GO:0000287">
    <property type="term" value="F:magnesium ion binding"/>
    <property type="evidence" value="ECO:0007669"/>
    <property type="project" value="TreeGrafter"/>
</dbReference>
<evidence type="ECO:0000313" key="3">
    <source>
        <dbReference type="Proteomes" id="UP000008915"/>
    </source>
</evidence>
<dbReference type="GO" id="GO:0016791">
    <property type="term" value="F:phosphatase activity"/>
    <property type="evidence" value="ECO:0007669"/>
    <property type="project" value="TreeGrafter"/>
</dbReference>
<dbReference type="EMBL" id="CP002344">
    <property type="protein sequence ID" value="ADU50709.1"/>
    <property type="molecule type" value="Genomic_DNA"/>
</dbReference>
<dbReference type="Pfam" id="PF08282">
    <property type="entry name" value="Hydrolase_3"/>
    <property type="match status" value="2"/>
</dbReference>
<dbReference type="Gene3D" id="3.40.50.1000">
    <property type="entry name" value="HAD superfamily/HAD-like"/>
    <property type="match status" value="2"/>
</dbReference>
<dbReference type="STRING" id="644966.Tmar_0588"/>
<dbReference type="eggNOG" id="COG0561">
    <property type="taxonomic scope" value="Bacteria"/>
</dbReference>
<dbReference type="SUPFAM" id="SSF56784">
    <property type="entry name" value="HAD-like"/>
    <property type="match status" value="1"/>
</dbReference>
<feature type="region of interest" description="Disordered" evidence="1">
    <location>
        <begin position="136"/>
        <end position="200"/>
    </location>
</feature>
<keyword evidence="3" id="KW-1185">Reference proteome</keyword>
<dbReference type="RefSeq" id="WP_013495014.1">
    <property type="nucleotide sequence ID" value="NC_014831.1"/>
</dbReference>
<feature type="compositionally biased region" description="Low complexity" evidence="1">
    <location>
        <begin position="159"/>
        <end position="171"/>
    </location>
</feature>
<dbReference type="PROSITE" id="PS01228">
    <property type="entry name" value="COF_1"/>
    <property type="match status" value="1"/>
</dbReference>
<dbReference type="KEGG" id="tmr:Tmar_0588"/>
<dbReference type="HOGENOM" id="CLU_044146_0_3_9"/>
<dbReference type="NCBIfam" id="TIGR01484">
    <property type="entry name" value="HAD-SF-IIB"/>
    <property type="match status" value="1"/>
</dbReference>
<dbReference type="InterPro" id="IPR036412">
    <property type="entry name" value="HAD-like_sf"/>
</dbReference>
<organism evidence="2 3">
    <name type="scientific">Thermaerobacter marianensis (strain ATCC 700841 / DSM 12885 / JCM 10246 / 7p75a)</name>
    <dbReference type="NCBI Taxonomy" id="644966"/>
    <lineage>
        <taxon>Bacteria</taxon>
        <taxon>Bacillati</taxon>
        <taxon>Bacillota</taxon>
        <taxon>Clostridia</taxon>
        <taxon>Eubacteriales</taxon>
        <taxon>Clostridiales Family XVII. Incertae Sedis</taxon>
        <taxon>Thermaerobacter</taxon>
    </lineage>
</organism>
<dbReference type="AlphaFoldDB" id="E6SHE5"/>
<dbReference type="PANTHER" id="PTHR10000">
    <property type="entry name" value="PHOSPHOSERINE PHOSPHATASE"/>
    <property type="match status" value="1"/>
</dbReference>
<dbReference type="Gene3D" id="3.30.1240.10">
    <property type="match status" value="1"/>
</dbReference>
<dbReference type="Proteomes" id="UP000008915">
    <property type="component" value="Chromosome"/>
</dbReference>
<dbReference type="InterPro" id="IPR006379">
    <property type="entry name" value="HAD-SF_hydro_IIB"/>
</dbReference>
<sequence>MHDERVGAGMAARPGTGHPARPEAAAGKPGRAGGAAPGGGAPAGAGSGGATSPPPPYRLLALDLDGTVLTPQGTISPRVRRAVRRARAAGILVTLATGRVLPSAWVYARHLGLEGPLVVSDGAVLASLAGRGVPGGGTAPEPAVGAEGGAPGGPGGEAPGAAVPGGEAPGVARGGRGLRDPGGAPPDRLHGPGRRPGPWTLLDVQPFPRDLAAAVTAELTAAGYPVVVQFPWFLASSHRPPVSALVRSLALPHLHHYWVLRRYVRVLPGDELARFVARAPEPPVKVSALGTAAALRPLESRILERYGEQLRLTHSGPGSFDLLPPGVHKAAGLQRLAARLGIAREQVVAVGDNDNDCEMLRWAGLGVAMGNADPAVQRCADRVTATNAEDGVARLIEDVLLGGGGPGGTAAS</sequence>
<accession>E6SHE5</accession>
<evidence type="ECO:0000256" key="1">
    <source>
        <dbReference type="SAM" id="MobiDB-lite"/>
    </source>
</evidence>
<feature type="region of interest" description="Disordered" evidence="1">
    <location>
        <begin position="1"/>
        <end position="58"/>
    </location>
</feature>
<evidence type="ECO:0000313" key="2">
    <source>
        <dbReference type="EMBL" id="ADU50709.1"/>
    </source>
</evidence>
<dbReference type="InterPro" id="IPR023214">
    <property type="entry name" value="HAD_sf"/>
</dbReference>
<reference evidence="3" key="2">
    <citation type="journal article" date="2010" name="Stand. Genomic Sci.">
        <title>Complete genome sequence of Thermaerobacter marianensis type strain (7p75aT).</title>
        <authorList>
            <person name="Han C."/>
            <person name="Gu W."/>
            <person name="Zhang X."/>
            <person name="Lapidus A."/>
            <person name="Nolan M."/>
            <person name="Copeland A."/>
            <person name="Lucas S."/>
            <person name="Glavina Del Rio T."/>
            <person name="Tice H."/>
            <person name="Cheng J."/>
            <person name="Tapia R."/>
            <person name="Goodwin L."/>
            <person name="Pitluck S."/>
            <person name="Pagani I."/>
            <person name="Ivanova N."/>
            <person name="Mavromatis K."/>
            <person name="Mikhailova N."/>
            <person name="Pati A."/>
            <person name="Chen A."/>
            <person name="Palaniappan K."/>
            <person name="Land M."/>
            <person name="Hauser L."/>
            <person name="Chang Y."/>
            <person name="Jeffries C."/>
            <person name="Schneider S."/>
            <person name="Rohde M."/>
            <person name="Goker M."/>
            <person name="Pukall R."/>
            <person name="Woyke T."/>
            <person name="Bristow J."/>
            <person name="Eisen J."/>
            <person name="Markowitz V."/>
            <person name="Hugenholtz P."/>
            <person name="Kyrpides N."/>
            <person name="Klenk H."/>
            <person name="Detter J."/>
        </authorList>
    </citation>
    <scope>NUCLEOTIDE SEQUENCE [LARGE SCALE GENOMIC DNA]</scope>
    <source>
        <strain evidence="3">ATCC 700841 / DSM 12885 / JCM 10246 / 7p75a</strain>
    </source>
</reference>
<protein>
    <submittedName>
        <fullName evidence="2">Haloacid dehalogenase domain protein hydrolase type 3</fullName>
    </submittedName>
</protein>
<keyword evidence="2" id="KW-0378">Hydrolase</keyword>
<name>E6SHE5_THEM7</name>
<dbReference type="GO" id="GO:0005829">
    <property type="term" value="C:cytosol"/>
    <property type="evidence" value="ECO:0007669"/>
    <property type="project" value="TreeGrafter"/>
</dbReference>
<dbReference type="PROSITE" id="PS01229">
    <property type="entry name" value="COF_2"/>
    <property type="match status" value="1"/>
</dbReference>
<reference evidence="2 3" key="1">
    <citation type="journal article" date="2010" name="Stand. Genomic Sci.">
        <title>Complete genome sequence of Thermaerobacter marianensis type strain (7p75a).</title>
        <authorList>
            <person name="Han C."/>
            <person name="Gu W."/>
            <person name="Zhang X."/>
            <person name="Lapidus A."/>
            <person name="Nolan M."/>
            <person name="Copeland A."/>
            <person name="Lucas S."/>
            <person name="Del Rio T.G."/>
            <person name="Tice H."/>
            <person name="Cheng J.F."/>
            <person name="Tapia R."/>
            <person name="Goodwin L."/>
            <person name="Pitluck S."/>
            <person name="Pagani I."/>
            <person name="Ivanova N."/>
            <person name="Mavromatis K."/>
            <person name="Mikhailova N."/>
            <person name="Pati A."/>
            <person name="Chen A."/>
            <person name="Palaniappan K."/>
            <person name="Land M."/>
            <person name="Hauser L."/>
            <person name="Chang Y.J."/>
            <person name="Jeffries C.D."/>
            <person name="Schneider S."/>
            <person name="Rohde M."/>
            <person name="Goker M."/>
            <person name="Pukall R."/>
            <person name="Woyke T."/>
            <person name="Bristow J."/>
            <person name="Eisen J.A."/>
            <person name="Markowitz V."/>
            <person name="Hugenholtz P."/>
            <person name="Kyrpides N.C."/>
            <person name="Klenk H.P."/>
            <person name="Detter J.C."/>
        </authorList>
    </citation>
    <scope>NUCLEOTIDE SEQUENCE [LARGE SCALE GENOMIC DNA]</scope>
    <source>
        <strain evidence="3">ATCC 700841 / DSM 12885 / JCM 10246 / 7p75a</strain>
    </source>
</reference>
<dbReference type="PANTHER" id="PTHR10000:SF8">
    <property type="entry name" value="HAD SUPERFAMILY HYDROLASE-LIKE, TYPE 3"/>
    <property type="match status" value="1"/>
</dbReference>
<gene>
    <name evidence="2" type="ordered locus">Tmar_0588</name>
</gene>